<feature type="compositionally biased region" description="Basic residues" evidence="3">
    <location>
        <begin position="120"/>
        <end position="130"/>
    </location>
</feature>
<organism evidence="4">
    <name type="scientific">Chromera velia CCMP2878</name>
    <dbReference type="NCBI Taxonomy" id="1169474"/>
    <lineage>
        <taxon>Eukaryota</taxon>
        <taxon>Sar</taxon>
        <taxon>Alveolata</taxon>
        <taxon>Colpodellida</taxon>
        <taxon>Chromeraceae</taxon>
        <taxon>Chromera</taxon>
    </lineage>
</organism>
<feature type="region of interest" description="Disordered" evidence="3">
    <location>
        <begin position="109"/>
        <end position="137"/>
    </location>
</feature>
<feature type="coiled-coil region" evidence="2">
    <location>
        <begin position="713"/>
        <end position="765"/>
    </location>
</feature>
<feature type="compositionally biased region" description="Low complexity" evidence="3">
    <location>
        <begin position="302"/>
        <end position="315"/>
    </location>
</feature>
<dbReference type="Pfam" id="PF14922">
    <property type="entry name" value="FWWh"/>
    <property type="match status" value="1"/>
</dbReference>
<feature type="compositionally biased region" description="Polar residues" evidence="3">
    <location>
        <begin position="550"/>
        <end position="564"/>
    </location>
</feature>
<dbReference type="EMBL" id="CDMZ01005793">
    <property type="protein sequence ID" value="CEM54501.1"/>
    <property type="molecule type" value="Genomic_DNA"/>
</dbReference>
<comment type="similarity">
    <text evidence="1">Belongs to the FAM227 family.</text>
</comment>
<evidence type="ECO:0000256" key="1">
    <source>
        <dbReference type="ARBA" id="ARBA00008666"/>
    </source>
</evidence>
<reference evidence="4" key="1">
    <citation type="submission" date="2014-11" db="EMBL/GenBank/DDBJ databases">
        <authorList>
            <person name="Otto D Thomas"/>
            <person name="Naeem Raeece"/>
        </authorList>
    </citation>
    <scope>NUCLEOTIDE SEQUENCE</scope>
</reference>
<dbReference type="AlphaFoldDB" id="A0A0G4IBH0"/>
<feature type="region of interest" description="Disordered" evidence="3">
    <location>
        <begin position="351"/>
        <end position="427"/>
    </location>
</feature>
<proteinExistence type="inferred from homology"/>
<feature type="region of interest" description="Disordered" evidence="3">
    <location>
        <begin position="550"/>
        <end position="577"/>
    </location>
</feature>
<feature type="compositionally biased region" description="Polar residues" evidence="3">
    <location>
        <begin position="408"/>
        <end position="419"/>
    </location>
</feature>
<accession>A0A0G4IBH0</accession>
<dbReference type="VEuPathDB" id="CryptoDB:Cvel_12827"/>
<feature type="compositionally biased region" description="Low complexity" evidence="3">
    <location>
        <begin position="386"/>
        <end position="403"/>
    </location>
</feature>
<dbReference type="PANTHER" id="PTHR33560:SF1">
    <property type="entry name" value="PROTEIN FAM227A"/>
    <property type="match status" value="1"/>
</dbReference>
<feature type="region of interest" description="Disordered" evidence="3">
    <location>
        <begin position="469"/>
        <end position="493"/>
    </location>
</feature>
<evidence type="ECO:0000313" key="4">
    <source>
        <dbReference type="EMBL" id="CEM54501.1"/>
    </source>
</evidence>
<evidence type="ECO:0000256" key="2">
    <source>
        <dbReference type="SAM" id="Coils"/>
    </source>
</evidence>
<dbReference type="InterPro" id="IPR029417">
    <property type="entry name" value="FAM227"/>
</dbReference>
<evidence type="ECO:0000256" key="3">
    <source>
        <dbReference type="SAM" id="MobiDB-lite"/>
    </source>
</evidence>
<keyword evidence="2" id="KW-0175">Coiled coil</keyword>
<gene>
    <name evidence="4" type="ORF">Cvel_12827</name>
</gene>
<feature type="region of interest" description="Disordered" evidence="3">
    <location>
        <begin position="594"/>
        <end position="625"/>
    </location>
</feature>
<dbReference type="PANTHER" id="PTHR33560">
    <property type="entry name" value="PROTEIN FAM227B"/>
    <property type="match status" value="1"/>
</dbReference>
<protein>
    <submittedName>
        <fullName evidence="4">Uncharacterized protein</fullName>
    </submittedName>
</protein>
<name>A0A0G4IBH0_9ALVE</name>
<feature type="compositionally biased region" description="Gly residues" evidence="3">
    <location>
        <begin position="375"/>
        <end position="385"/>
    </location>
</feature>
<sequence>MSSPLAQTEDQENASQVVYRVEDTEVPSVPDEVTGKDGVTTLFNQIPQHIPLGKILTNVVNNLEFDCMQNAPNGGSTGGHLGRSSGLSGGTEIRKTFSDSLTDLHDIVNIGDNQQSPGGSKHHGGGRGRKASTQGDASLRAKKVWRKEFESTHSIGFLSDAFWYVVCRYFKSGEHALMEETLYSRMAMHYTLLFNSIPQNRKTAFFKRYPDAVAQALLFCLFLAYPKSRTLFTKDFRRDLSALFHYWAGGLFPETTETKHWRLNLGGGDVLAAQSQTSAHTSVNPNTSISVAAAAALNRGQGMPMSPGGPAGSRSPMHHHQSQMLTVQPVQRRQTLVNLISSPSVRLAKGGGAIAAASQTRGGDGASPQPEGSPSGSGPGFGLGQGSQAPFSPPASSSAKSPGGVRGRSQSMASVSSQAERVRVDDEFLKGSPAERLAADNMRHFLQTSLSHQLRERHELFVKQQKRQEAIRRTRPKSQPPNAQTLPFVKGGMSKPLSRRIERMKQEAAKNREKEKEGGVGIPPGTFRMTAQDFNASLREDPVGSLSLQIGNQRDTKSSNQARNSIPGMSGRAGRGEENQNNFLLKQTDPLSQQQGELNAVRVSDSPSHAVDESADPDNILTDLPERAPQEKPFDVLKTLLPEDMAEKFRRAELGTFRPCRPVRVLRCSPLITEYIESQGCQSSHGLVKPSRAMMTLAAHRSLMVDKKFERLVNRAERTVAMTTEQLQKHHEQSELDRFHIARNRKQYRRKAAQLEERRQDALRMDPQGNANYLAAVRLLQQQQHT</sequence>
<feature type="region of interest" description="Disordered" evidence="3">
    <location>
        <begin position="299"/>
        <end position="330"/>
    </location>
</feature>